<dbReference type="NCBIfam" id="TIGR00186">
    <property type="entry name" value="rRNA_methyl_3"/>
    <property type="match status" value="1"/>
</dbReference>
<evidence type="ECO:0000256" key="4">
    <source>
        <dbReference type="SAM" id="MobiDB-lite"/>
    </source>
</evidence>
<sequence>MPGNDQRRNKRQTSKKGATIGSGGKRRQSLEGRGRTLPAEERPWHKAYEGTGDIPKRTAWKQDKERRAAAAEGRTPKAGSGRGLAWDAQRGSAPGGNTGGRAKAGASKAAGKTGGGRAGSAGSARTAATDRAAAKARRAAATRTPGRAPGRPSGPRVAPGRRSTPPKDAPELLVGRNPVVEALRAHIPVTALYVAQGIDIDERVTEAVRTAGDRGIPIMEVGRGELDRMTGGVLHQGIGVQVPPYSYEVFDDLLAASLEQVTPLLVAIDGLTDPRNLGAVLRSAAAFGANGVFFPERRAAGITATAWRTSAGAAARVPVARVTNLTRSLKACQQAGFIVAGLDADGEVSLYDLEAAAGPIVVVVGSEGRGLSRLVGESCDMRVRIPMASDIESLNASVAAAVALAEVARRRA</sequence>
<dbReference type="PANTHER" id="PTHR46429:SF1">
    <property type="entry name" value="23S RRNA (GUANOSINE-2'-O-)-METHYLTRANSFERASE RLMB"/>
    <property type="match status" value="1"/>
</dbReference>
<dbReference type="Pfam" id="PF00588">
    <property type="entry name" value="SpoU_methylase"/>
    <property type="match status" value="1"/>
</dbReference>
<comment type="similarity">
    <text evidence="1">Belongs to the class IV-like SAM-binding methyltransferase superfamily. RNA methyltransferase TrmH family.</text>
</comment>
<feature type="compositionally biased region" description="Low complexity" evidence="4">
    <location>
        <begin position="120"/>
        <end position="131"/>
    </location>
</feature>
<dbReference type="AlphaFoldDB" id="A0A8J3ZLK5"/>
<dbReference type="InterPro" id="IPR029028">
    <property type="entry name" value="Alpha/beta_knot_MTases"/>
</dbReference>
<evidence type="ECO:0000259" key="5">
    <source>
        <dbReference type="SMART" id="SM00967"/>
    </source>
</evidence>
<name>A0A8J3ZLK5_9ACTN</name>
<dbReference type="GO" id="GO:0008173">
    <property type="term" value="F:RNA methyltransferase activity"/>
    <property type="evidence" value="ECO:0007669"/>
    <property type="project" value="InterPro"/>
</dbReference>
<evidence type="ECO:0000313" key="6">
    <source>
        <dbReference type="EMBL" id="GIJ66559.1"/>
    </source>
</evidence>
<gene>
    <name evidence="6" type="ORF">Voc01_014760</name>
</gene>
<dbReference type="SUPFAM" id="SSF55315">
    <property type="entry name" value="L30e-like"/>
    <property type="match status" value="1"/>
</dbReference>
<dbReference type="InterPro" id="IPR013123">
    <property type="entry name" value="SpoU_subst-bd"/>
</dbReference>
<proteinExistence type="inferred from homology"/>
<dbReference type="InterPro" id="IPR029064">
    <property type="entry name" value="Ribosomal_eL30-like_sf"/>
</dbReference>
<reference evidence="6" key="1">
    <citation type="submission" date="2021-01" db="EMBL/GenBank/DDBJ databases">
        <title>Whole genome shotgun sequence of Virgisporangium ochraceum NBRC 16418.</title>
        <authorList>
            <person name="Komaki H."/>
            <person name="Tamura T."/>
        </authorList>
    </citation>
    <scope>NUCLEOTIDE SEQUENCE</scope>
    <source>
        <strain evidence="6">NBRC 16418</strain>
    </source>
</reference>
<feature type="compositionally biased region" description="Basic and acidic residues" evidence="4">
    <location>
        <begin position="28"/>
        <end position="69"/>
    </location>
</feature>
<dbReference type="PANTHER" id="PTHR46429">
    <property type="entry name" value="23S RRNA (GUANOSINE-2'-O-)-METHYLTRANSFERASE RLMB"/>
    <property type="match status" value="1"/>
</dbReference>
<feature type="domain" description="RNA 2-O ribose methyltransferase substrate binding" evidence="5">
    <location>
        <begin position="172"/>
        <end position="248"/>
    </location>
</feature>
<feature type="compositionally biased region" description="Low complexity" evidence="4">
    <location>
        <begin position="141"/>
        <end position="163"/>
    </location>
</feature>
<dbReference type="InterPro" id="IPR004441">
    <property type="entry name" value="rRNA_MeTrfase_TrmH"/>
</dbReference>
<feature type="region of interest" description="Disordered" evidence="4">
    <location>
        <begin position="1"/>
        <end position="172"/>
    </location>
</feature>
<dbReference type="GO" id="GO:0006396">
    <property type="term" value="P:RNA processing"/>
    <property type="evidence" value="ECO:0007669"/>
    <property type="project" value="InterPro"/>
</dbReference>
<dbReference type="InterPro" id="IPR001537">
    <property type="entry name" value="SpoU_MeTrfase"/>
</dbReference>
<evidence type="ECO:0000256" key="3">
    <source>
        <dbReference type="ARBA" id="ARBA00022679"/>
    </source>
</evidence>
<keyword evidence="3" id="KW-0808">Transferase</keyword>
<dbReference type="Gene3D" id="3.40.1280.10">
    <property type="match status" value="1"/>
</dbReference>
<dbReference type="RefSeq" id="WP_203926519.1">
    <property type="nucleotide sequence ID" value="NZ_BOPH01000018.1"/>
</dbReference>
<evidence type="ECO:0000256" key="2">
    <source>
        <dbReference type="ARBA" id="ARBA00022603"/>
    </source>
</evidence>
<comment type="caution">
    <text evidence="6">The sequence shown here is derived from an EMBL/GenBank/DDBJ whole genome shotgun (WGS) entry which is preliminary data.</text>
</comment>
<dbReference type="EMBL" id="BOPH01000018">
    <property type="protein sequence ID" value="GIJ66559.1"/>
    <property type="molecule type" value="Genomic_DNA"/>
</dbReference>
<protein>
    <recommendedName>
        <fullName evidence="5">RNA 2-O ribose methyltransferase substrate binding domain-containing protein</fullName>
    </recommendedName>
</protein>
<dbReference type="SUPFAM" id="SSF75217">
    <property type="entry name" value="alpha/beta knot"/>
    <property type="match status" value="1"/>
</dbReference>
<feature type="compositionally biased region" description="Low complexity" evidence="4">
    <location>
        <begin position="100"/>
        <end position="111"/>
    </location>
</feature>
<dbReference type="GO" id="GO:0032259">
    <property type="term" value="P:methylation"/>
    <property type="evidence" value="ECO:0007669"/>
    <property type="project" value="UniProtKB-KW"/>
</dbReference>
<dbReference type="InterPro" id="IPR029026">
    <property type="entry name" value="tRNA_m1G_MTases_N"/>
</dbReference>
<dbReference type="Proteomes" id="UP000635606">
    <property type="component" value="Unassembled WGS sequence"/>
</dbReference>
<evidence type="ECO:0000313" key="7">
    <source>
        <dbReference type="Proteomes" id="UP000635606"/>
    </source>
</evidence>
<organism evidence="6 7">
    <name type="scientific">Virgisporangium ochraceum</name>
    <dbReference type="NCBI Taxonomy" id="65505"/>
    <lineage>
        <taxon>Bacteria</taxon>
        <taxon>Bacillati</taxon>
        <taxon>Actinomycetota</taxon>
        <taxon>Actinomycetes</taxon>
        <taxon>Micromonosporales</taxon>
        <taxon>Micromonosporaceae</taxon>
        <taxon>Virgisporangium</taxon>
    </lineage>
</organism>
<evidence type="ECO:0000256" key="1">
    <source>
        <dbReference type="ARBA" id="ARBA00007228"/>
    </source>
</evidence>
<dbReference type="GO" id="GO:0005829">
    <property type="term" value="C:cytosol"/>
    <property type="evidence" value="ECO:0007669"/>
    <property type="project" value="TreeGrafter"/>
</dbReference>
<dbReference type="SMART" id="SM00967">
    <property type="entry name" value="SpoU_sub_bind"/>
    <property type="match status" value="1"/>
</dbReference>
<keyword evidence="2" id="KW-0489">Methyltransferase</keyword>
<dbReference type="Gene3D" id="3.30.1330.30">
    <property type="match status" value="1"/>
</dbReference>
<dbReference type="GO" id="GO:0003723">
    <property type="term" value="F:RNA binding"/>
    <property type="evidence" value="ECO:0007669"/>
    <property type="project" value="InterPro"/>
</dbReference>
<dbReference type="CDD" id="cd18103">
    <property type="entry name" value="SpoU-like_RlmB"/>
    <property type="match status" value="1"/>
</dbReference>
<dbReference type="Pfam" id="PF08032">
    <property type="entry name" value="SpoU_sub_bind"/>
    <property type="match status" value="1"/>
</dbReference>
<accession>A0A8J3ZLK5</accession>
<dbReference type="FunFam" id="3.30.1330.30:FF:000024">
    <property type="entry name" value="Putative tRNA/rRNA methyltransferase"/>
    <property type="match status" value="1"/>
</dbReference>
<keyword evidence="7" id="KW-1185">Reference proteome</keyword>